<comment type="caution">
    <text evidence="4">The sequence shown here is derived from an EMBL/GenBank/DDBJ whole genome shotgun (WGS) entry which is preliminary data.</text>
</comment>
<organism evidence="4 5">
    <name type="scientific">Nocardia bhagyanarayanae</name>
    <dbReference type="NCBI Taxonomy" id="1215925"/>
    <lineage>
        <taxon>Bacteria</taxon>
        <taxon>Bacillati</taxon>
        <taxon>Actinomycetota</taxon>
        <taxon>Actinomycetes</taxon>
        <taxon>Mycobacteriales</taxon>
        <taxon>Nocardiaceae</taxon>
        <taxon>Nocardia</taxon>
    </lineage>
</organism>
<dbReference type="PANTHER" id="PTHR12526">
    <property type="entry name" value="GLYCOSYLTRANSFERASE"/>
    <property type="match status" value="1"/>
</dbReference>
<sequence length="415" mass="45239">MADGAMKEALRITVVTSHLPHVATSGGRRRELELMERIADQHHVEMICVTKTFDEDRQLVRRLRSRCHGIRLVPTDIQAPEVPPIGGDARPWHVARHASASASAEIARGLRRHRPDVVHVEGYYLMQHLPGGWPGPILLGTQNVEHALLLQRAELTIDRMRRKMLLEQVLRTRTFEREAWRRAESVVAVSPEDRLRMLTDEANLDVHVVGNGADHEPTLPRGVGTEGAPVSTTGPPLIAYVANFDYWPSRDGAEWFLDEILPRLRSGTTDIDVAFVGNTSSRTLADRAAAAGVRVVGLVPNLDALYRSAHVVVCPIRVGGGVKVKVLEALRAGAAIVTTSVGAEGLASAQREVLNIADDAAEFADAVKALVSVPRQQRGSGGPLPTWGAAAQELERCYQMMIDRAGASRSSTSRS</sequence>
<protein>
    <submittedName>
        <fullName evidence="4">Glycosyl transferase family 4</fullName>
    </submittedName>
</protein>
<dbReference type="PANTHER" id="PTHR12526:SF636">
    <property type="entry name" value="BLL3647 PROTEIN"/>
    <property type="match status" value="1"/>
</dbReference>
<dbReference type="Proteomes" id="UP000316331">
    <property type="component" value="Unassembled WGS sequence"/>
</dbReference>
<keyword evidence="1" id="KW-0328">Glycosyltransferase</keyword>
<proteinExistence type="predicted"/>
<reference evidence="4 5" key="1">
    <citation type="submission" date="2019-06" db="EMBL/GenBank/DDBJ databases">
        <title>Sequencing the genomes of 1000 actinobacteria strains.</title>
        <authorList>
            <person name="Klenk H.-P."/>
        </authorList>
    </citation>
    <scope>NUCLEOTIDE SEQUENCE [LARGE SCALE GENOMIC DNA]</scope>
    <source>
        <strain evidence="4 5">DSM 103495</strain>
    </source>
</reference>
<evidence type="ECO:0000313" key="4">
    <source>
        <dbReference type="EMBL" id="TQM32084.1"/>
    </source>
</evidence>
<dbReference type="SUPFAM" id="SSF53756">
    <property type="entry name" value="UDP-Glycosyltransferase/glycogen phosphorylase"/>
    <property type="match status" value="1"/>
</dbReference>
<dbReference type="AlphaFoldDB" id="A0A543FEA3"/>
<dbReference type="RefSeq" id="WP_141810051.1">
    <property type="nucleotide sequence ID" value="NZ_VFPG01000001.1"/>
</dbReference>
<evidence type="ECO:0000256" key="2">
    <source>
        <dbReference type="ARBA" id="ARBA00022679"/>
    </source>
</evidence>
<dbReference type="EMBL" id="VFPG01000001">
    <property type="protein sequence ID" value="TQM32084.1"/>
    <property type="molecule type" value="Genomic_DNA"/>
</dbReference>
<dbReference type="GO" id="GO:0016757">
    <property type="term" value="F:glycosyltransferase activity"/>
    <property type="evidence" value="ECO:0007669"/>
    <property type="project" value="TreeGrafter"/>
</dbReference>
<dbReference type="OrthoDB" id="9807209at2"/>
<name>A0A543FEA3_9NOCA</name>
<evidence type="ECO:0000313" key="5">
    <source>
        <dbReference type="Proteomes" id="UP000316331"/>
    </source>
</evidence>
<dbReference type="Gene3D" id="3.40.50.2000">
    <property type="entry name" value="Glycogen Phosphorylase B"/>
    <property type="match status" value="2"/>
</dbReference>
<accession>A0A543FEA3</accession>
<dbReference type="InterPro" id="IPR028098">
    <property type="entry name" value="Glyco_trans_4-like_N"/>
</dbReference>
<dbReference type="Pfam" id="PF13579">
    <property type="entry name" value="Glyco_trans_4_4"/>
    <property type="match status" value="1"/>
</dbReference>
<dbReference type="Pfam" id="PF13692">
    <property type="entry name" value="Glyco_trans_1_4"/>
    <property type="match status" value="1"/>
</dbReference>
<keyword evidence="5" id="KW-1185">Reference proteome</keyword>
<feature type="domain" description="Glycosyltransferase subfamily 4-like N-terminal" evidence="3">
    <location>
        <begin position="26"/>
        <end position="212"/>
    </location>
</feature>
<evidence type="ECO:0000256" key="1">
    <source>
        <dbReference type="ARBA" id="ARBA00022676"/>
    </source>
</evidence>
<dbReference type="CDD" id="cd03801">
    <property type="entry name" value="GT4_PimA-like"/>
    <property type="match status" value="1"/>
</dbReference>
<evidence type="ECO:0000259" key="3">
    <source>
        <dbReference type="Pfam" id="PF13579"/>
    </source>
</evidence>
<gene>
    <name evidence="4" type="ORF">FB390_3761</name>
</gene>
<keyword evidence="2 4" id="KW-0808">Transferase</keyword>